<reference evidence="2" key="2">
    <citation type="journal article" date="2015" name="Can. J. Microbiol.">
        <title>Characterization and Prevalence of A New Fatal Genotype CyHV-2 in Mainland China.</title>
        <authorList>
            <person name="Li L."/>
            <person name="Luo Y."/>
            <person name="Gao Z."/>
            <person name="Huang J."/>
            <person name="Zheng X."/>
            <person name="Nie H."/>
            <person name="Zhang J."/>
            <person name="Lin L."/>
            <person name="Yuan J."/>
        </authorList>
    </citation>
    <scope>NUCLEOTIDE SEQUENCE [LARGE SCALE GENOMIC DNA]</scope>
    <source>
        <strain evidence="2">SY-C1</strain>
    </source>
</reference>
<dbReference type="EMBL" id="KT387800">
    <property type="protein sequence ID" value="AMB21692.1"/>
    <property type="molecule type" value="Genomic_DNA"/>
</dbReference>
<evidence type="ECO:0000313" key="2">
    <source>
        <dbReference type="EMBL" id="AKC02066.1"/>
    </source>
</evidence>
<dbReference type="GeneID" id="14011356"/>
<evidence type="ECO:0000313" key="5">
    <source>
        <dbReference type="Proteomes" id="UP000101183"/>
    </source>
</evidence>
<dbReference type="EMBL" id="KM200722">
    <property type="protein sequence ID" value="AKC02066.1"/>
    <property type="molecule type" value="Genomic_DNA"/>
</dbReference>
<name>K7PC14_CYHV2</name>
<organism evidence="1 5">
    <name type="scientific">Cyprinid herpesvirus 2</name>
    <name type="common">CyHV-2</name>
    <dbReference type="NCBI Taxonomy" id="317878"/>
    <lineage>
        <taxon>Viruses</taxon>
        <taxon>Duplodnaviria</taxon>
        <taxon>Heunggongvirae</taxon>
        <taxon>Peploviricota</taxon>
        <taxon>Herviviricetes</taxon>
        <taxon>Herpesvirales</taxon>
        <taxon>Alloherpesviridae</taxon>
        <taxon>Cyvirus</taxon>
        <taxon>Cyvirus cyprinidallo2</taxon>
    </lineage>
</organism>
<reference evidence="1 5" key="1">
    <citation type="journal article" date="2013" name="J. Virol.">
        <title>Comparative genomics of carp herpesviruses.</title>
        <authorList>
            <person name="Davison A.J."/>
            <person name="Kurobe T."/>
            <person name="Gatherer D."/>
            <person name="Cunningham C."/>
            <person name="Korf I."/>
            <person name="Fukuda H."/>
            <person name="Hedrick R.P."/>
            <person name="Waltzek T.B."/>
        </authorList>
    </citation>
    <scope>NUCLEOTIDE SEQUENCE [LARGE SCALE GENOMIC DNA]</scope>
    <source>
        <strain evidence="1">ST-J1</strain>
    </source>
</reference>
<reference evidence="6" key="5">
    <citation type="journal article" date="2022" name="Can. J. Microbiol.">
        <title>Characterization and Prevalence of A New Fatal Genotype CyHV-2 in Mainland China.</title>
        <authorList>
            <person name="Li L."/>
            <person name="Luo Y."/>
            <person name="Gao Z."/>
            <person name="Huang J."/>
            <person name="Zheng X."/>
            <person name="Nie H."/>
            <person name="Zhang J."/>
            <person name="Lin L."/>
            <person name="Yuan J."/>
        </authorList>
    </citation>
    <scope>NUCLEOTIDE SEQUENCE [LARGE SCALE GENOMIC DNA]</scope>
</reference>
<protein>
    <submittedName>
        <fullName evidence="3">Membrane ORF126</fullName>
    </submittedName>
    <submittedName>
        <fullName evidence="1">Membrane protein ORF126</fullName>
    </submittedName>
</protein>
<evidence type="ECO:0000313" key="1">
    <source>
        <dbReference type="EMBL" id="AFJ20548.1"/>
    </source>
</evidence>
<dbReference type="KEGG" id="vg:14011356"/>
<reference evidence="3 7" key="3">
    <citation type="submission" date="2015-08" db="EMBL/GenBank/DDBJ databases">
        <authorList>
            <person name="Babu N.S."/>
            <person name="Beckwith C.J."/>
            <person name="Beseler K.G."/>
            <person name="Brison A."/>
            <person name="Carone J.V."/>
            <person name="Caskin T.P."/>
            <person name="Diamond M."/>
            <person name="Durham M.E."/>
            <person name="Foxe J.M."/>
            <person name="Go M."/>
            <person name="Henderson B.A."/>
            <person name="Jones I.B."/>
            <person name="McGettigan J.A."/>
            <person name="Micheletti S.J."/>
            <person name="Nasrallah M.E."/>
            <person name="Ortiz D."/>
            <person name="Piller C.R."/>
            <person name="Privatt S.R."/>
            <person name="Schneider S.L."/>
            <person name="Sharp S."/>
            <person name="Smith T.C."/>
            <person name="Stanton J.D."/>
            <person name="Ullery H.E."/>
            <person name="Wilson R.J."/>
            <person name="Serrano M.G."/>
            <person name="Buck G."/>
            <person name="Lee V."/>
            <person name="Wang Y."/>
            <person name="Carvalho R."/>
            <person name="Voegtly L."/>
            <person name="Shi R."/>
            <person name="Duckworth R."/>
            <person name="Johnson A."/>
            <person name="Loviza R."/>
            <person name="Walstead R."/>
            <person name="Shah Z."/>
            <person name="Kiflezghi M."/>
            <person name="Wade K."/>
            <person name="Ball S.L."/>
            <person name="Bradley K.W."/>
            <person name="Asai D.J."/>
            <person name="Bowman C.A."/>
            <person name="Russell D.A."/>
            <person name="Pope W.H."/>
            <person name="Jacobs-Sera D."/>
            <person name="Hendrix R.W."/>
            <person name="Hatfull G.F."/>
        </authorList>
    </citation>
    <scope>NUCLEOTIDE SEQUENCE [LARGE SCALE GENOMIC DNA]</scope>
    <source>
        <strain evidence="3">SY</strain>
    </source>
</reference>
<dbReference type="Proteomes" id="UP000101183">
    <property type="component" value="Segment"/>
</dbReference>
<accession>K7PC14</accession>
<evidence type="ECO:0000313" key="3">
    <source>
        <dbReference type="EMBL" id="AMB21692.1"/>
    </source>
</evidence>
<reference evidence="4" key="4">
    <citation type="submission" date="2019-10" db="EMBL/GenBank/DDBJ databases">
        <title>The complete genome of Cyprinid herpesvirus 2, a new strain isolated from Allogynogenetic crucian carp.</title>
        <authorList>
            <person name="Jiang Y."/>
            <person name="Wang H."/>
            <person name="Lu L."/>
        </authorList>
    </citation>
    <scope>NUCLEOTIDE SEQUENCE</scope>
    <source>
        <strain evidence="4">YC-01</strain>
    </source>
</reference>
<gene>
    <name evidence="1" type="ORF">CyHV2_ORF126</name>
</gene>
<dbReference type="EMBL" id="JQ815364">
    <property type="protein sequence ID" value="AFJ20548.1"/>
    <property type="molecule type" value="Genomic_DNA"/>
</dbReference>
<evidence type="ECO:0000313" key="4">
    <source>
        <dbReference type="EMBL" id="QIV66939.1"/>
    </source>
</evidence>
<sequence length="250" mass="27471">MESIVLKLLSLTIFINAAVAALNKTGVPPISKKYGSVVVRYNGQVRDVHYLDERVNGLELKLYACAVFDLGDEKCDDLKIYLVRGYGRIGESRSELMADDVLSPENNRLLLSAYAKPHTYTIEDEDAGWGVISSCIAPITTAVLVFMCISCCMSCCSKKVTVSFVCFDKVVVVNDGGESGKKATPDSPPPTYTHDNFTFEASEGAADPKMHGPFTPYAEMPPIYPHDNFTFEAPEDDPTLPEDLIRLLKV</sequence>
<proteinExistence type="predicted"/>
<dbReference type="EMBL" id="MN593216">
    <property type="protein sequence ID" value="QIV66939.1"/>
    <property type="molecule type" value="Genomic_DNA"/>
</dbReference>
<dbReference type="RefSeq" id="YP_007003942.1">
    <property type="nucleotide sequence ID" value="NC_019495.1"/>
</dbReference>
<keyword evidence="5" id="KW-1185">Reference proteome</keyword>
<evidence type="ECO:0000313" key="6">
    <source>
        <dbReference type="Proteomes" id="UP000126788"/>
    </source>
</evidence>
<dbReference type="Proteomes" id="UP000142765">
    <property type="component" value="Segment"/>
</dbReference>
<dbReference type="Proteomes" id="UP000126788">
    <property type="component" value="Genome"/>
</dbReference>
<evidence type="ECO:0000313" key="7">
    <source>
        <dbReference type="Proteomes" id="UP000142765"/>
    </source>
</evidence>